<evidence type="ECO:0000313" key="2">
    <source>
        <dbReference type="Proteomes" id="UP000604273"/>
    </source>
</evidence>
<dbReference type="InterPro" id="IPR036188">
    <property type="entry name" value="FAD/NAD-bd_sf"/>
</dbReference>
<dbReference type="EMBL" id="JABFAI010000007">
    <property type="protein sequence ID" value="KAF4961156.1"/>
    <property type="molecule type" value="Genomic_DNA"/>
</dbReference>
<dbReference type="Proteomes" id="UP000604273">
    <property type="component" value="Unassembled WGS sequence"/>
</dbReference>
<dbReference type="Gene3D" id="3.50.50.60">
    <property type="entry name" value="FAD/NAD(P)-binding domain"/>
    <property type="match status" value="1"/>
</dbReference>
<dbReference type="AlphaFoldDB" id="A0A8H4X4X9"/>
<comment type="caution">
    <text evidence="1">The sequence shown here is derived from an EMBL/GenBank/DDBJ whole genome shotgun (WGS) entry which is preliminary data.</text>
</comment>
<name>A0A8H4X4X9_9HYPO</name>
<gene>
    <name evidence="1" type="ORF">FGADI_392</name>
</gene>
<accession>A0A8H4X4X9</accession>
<keyword evidence="2" id="KW-1185">Reference proteome</keyword>
<dbReference type="SUPFAM" id="SSF51905">
    <property type="entry name" value="FAD/NAD(P)-binding domain"/>
    <property type="match status" value="1"/>
</dbReference>
<organism evidence="1 2">
    <name type="scientific">Fusarium gaditjirri</name>
    <dbReference type="NCBI Taxonomy" id="282569"/>
    <lineage>
        <taxon>Eukaryota</taxon>
        <taxon>Fungi</taxon>
        <taxon>Dikarya</taxon>
        <taxon>Ascomycota</taxon>
        <taxon>Pezizomycotina</taxon>
        <taxon>Sordariomycetes</taxon>
        <taxon>Hypocreomycetidae</taxon>
        <taxon>Hypocreales</taxon>
        <taxon>Nectriaceae</taxon>
        <taxon>Fusarium</taxon>
        <taxon>Fusarium nisikadoi species complex</taxon>
    </lineage>
</organism>
<proteinExistence type="predicted"/>
<reference evidence="1" key="2">
    <citation type="submission" date="2020-05" db="EMBL/GenBank/DDBJ databases">
        <authorList>
            <person name="Kim H.-S."/>
            <person name="Proctor R.H."/>
            <person name="Brown D.W."/>
        </authorList>
    </citation>
    <scope>NUCLEOTIDE SEQUENCE</scope>
    <source>
        <strain evidence="1">NRRL 45417</strain>
    </source>
</reference>
<sequence>MPHVISTPLIKPLLLRNVLDVLIIRTGTAGLSAALALGHARRSAIVFDGAEFQDNQREILQTAISQPISEPIQEQTIAEIDTKFRTIIFSRGAASSIRVKGMVFEVEDVTGRTWKERKVILALNGRGVIPDIPGYEEAWGTSM</sequence>
<dbReference type="OrthoDB" id="10260355at2759"/>
<evidence type="ECO:0000313" key="1">
    <source>
        <dbReference type="EMBL" id="KAF4961156.1"/>
    </source>
</evidence>
<protein>
    <recommendedName>
        <fullName evidence="3">Thioredoxin reductase</fullName>
    </recommendedName>
</protein>
<reference evidence="1" key="1">
    <citation type="journal article" date="2020" name="BMC Genomics">
        <title>Correction to: Identification and distribution of gene clusters required for synthesis of sphingolipid metabolism inhibitors in diverse species of the filamentous fungus Fusarium.</title>
        <authorList>
            <person name="Kim H.S."/>
            <person name="Lohmar J.M."/>
            <person name="Busman M."/>
            <person name="Brown D.W."/>
            <person name="Naumann T.A."/>
            <person name="Divon H.H."/>
            <person name="Lysoe E."/>
            <person name="Uhlig S."/>
            <person name="Proctor R.H."/>
        </authorList>
    </citation>
    <scope>NUCLEOTIDE SEQUENCE</scope>
    <source>
        <strain evidence="1">NRRL 45417</strain>
    </source>
</reference>
<evidence type="ECO:0008006" key="3">
    <source>
        <dbReference type="Google" id="ProtNLM"/>
    </source>
</evidence>